<sequence>MARFKSPGKNTHTHTHTRARTAAPTTTEDDSVINDNTFKWCIYIYIYMCVDIYYNNNICCRDDTRIAAGQGTKKGEDVEREMKNRTRPMTRAAAVCVLFVDASAAILKEGVSVDRHTHTHTRECARTNAHTLTHTHTYTLVRARARRRRRRSHRAFYRRACAMTRFPSPRPSDLY</sequence>
<accession>A0A9P0JCQ6</accession>
<evidence type="ECO:0000313" key="2">
    <source>
        <dbReference type="EMBL" id="CAH1736679.1"/>
    </source>
</evidence>
<protein>
    <submittedName>
        <fullName evidence="2">Uncharacterized protein</fullName>
    </submittedName>
</protein>
<keyword evidence="3" id="KW-1185">Reference proteome</keyword>
<feature type="region of interest" description="Disordered" evidence="1">
    <location>
        <begin position="1"/>
        <end position="28"/>
    </location>
</feature>
<proteinExistence type="predicted"/>
<gene>
    <name evidence="2" type="ORF">APHIGO_LOCUS10367</name>
</gene>
<reference evidence="2" key="1">
    <citation type="submission" date="2022-02" db="EMBL/GenBank/DDBJ databases">
        <authorList>
            <person name="King R."/>
        </authorList>
    </citation>
    <scope>NUCLEOTIDE SEQUENCE</scope>
</reference>
<evidence type="ECO:0000256" key="1">
    <source>
        <dbReference type="SAM" id="MobiDB-lite"/>
    </source>
</evidence>
<dbReference type="EMBL" id="OU899037">
    <property type="protein sequence ID" value="CAH1736679.1"/>
    <property type="molecule type" value="Genomic_DNA"/>
</dbReference>
<reference evidence="2" key="2">
    <citation type="submission" date="2022-10" db="EMBL/GenBank/DDBJ databases">
        <authorList>
            <consortium name="ENA_rothamsted_submissions"/>
            <consortium name="culmorum"/>
            <person name="King R."/>
        </authorList>
    </citation>
    <scope>NUCLEOTIDE SEQUENCE</scope>
</reference>
<dbReference type="AlphaFoldDB" id="A0A9P0JCQ6"/>
<name>A0A9P0JCQ6_APHGO</name>
<dbReference type="Proteomes" id="UP001154329">
    <property type="component" value="Chromosome 4"/>
</dbReference>
<organism evidence="2 3">
    <name type="scientific">Aphis gossypii</name>
    <name type="common">Cotton aphid</name>
    <dbReference type="NCBI Taxonomy" id="80765"/>
    <lineage>
        <taxon>Eukaryota</taxon>
        <taxon>Metazoa</taxon>
        <taxon>Ecdysozoa</taxon>
        <taxon>Arthropoda</taxon>
        <taxon>Hexapoda</taxon>
        <taxon>Insecta</taxon>
        <taxon>Pterygota</taxon>
        <taxon>Neoptera</taxon>
        <taxon>Paraneoptera</taxon>
        <taxon>Hemiptera</taxon>
        <taxon>Sternorrhyncha</taxon>
        <taxon>Aphidomorpha</taxon>
        <taxon>Aphidoidea</taxon>
        <taxon>Aphididae</taxon>
        <taxon>Aphidini</taxon>
        <taxon>Aphis</taxon>
        <taxon>Aphis</taxon>
    </lineage>
</organism>
<evidence type="ECO:0000313" key="3">
    <source>
        <dbReference type="Proteomes" id="UP001154329"/>
    </source>
</evidence>